<reference evidence="3 4" key="1">
    <citation type="submission" date="2018-11" db="EMBL/GenBank/DDBJ databases">
        <authorList>
            <consortium name="Pathogen Informatics"/>
        </authorList>
    </citation>
    <scope>NUCLEOTIDE SEQUENCE [LARGE SCALE GENOMIC DNA]</scope>
</reference>
<dbReference type="GO" id="GO:0008375">
    <property type="term" value="F:acetylglucosaminyltransferase activity"/>
    <property type="evidence" value="ECO:0007669"/>
    <property type="project" value="TreeGrafter"/>
</dbReference>
<proteinExistence type="predicted"/>
<name>A0A3P6R0D0_CYLGO</name>
<evidence type="ECO:0000313" key="4">
    <source>
        <dbReference type="Proteomes" id="UP000271889"/>
    </source>
</evidence>
<gene>
    <name evidence="3" type="ORF">CGOC_LOCUS3043</name>
</gene>
<evidence type="ECO:0000313" key="3">
    <source>
        <dbReference type="EMBL" id="VDK54559.1"/>
    </source>
</evidence>
<evidence type="ECO:0000256" key="1">
    <source>
        <dbReference type="SAM" id="MobiDB-lite"/>
    </source>
</evidence>
<dbReference type="AlphaFoldDB" id="A0A3P6R0D0"/>
<dbReference type="GO" id="GO:0006487">
    <property type="term" value="P:protein N-linked glycosylation"/>
    <property type="evidence" value="ECO:0007669"/>
    <property type="project" value="TreeGrafter"/>
</dbReference>
<sequence>MINPYKINSGSSQFQHVGKVSSLNGKVQKIHDSNFNKGLSQGKRSNPPAVVKTSMKATGRHDAQRGYNLNFAMWFTDPDKGSYISIAFGKPINVTGIMFLTGVPPAPEDKLGPETIVIATVGERKISLGHFSPDGDFLFRSRGTNISELLISITSNIRHWVVIDHIIIDTISESNSTFTN</sequence>
<feature type="compositionally biased region" description="Polar residues" evidence="1">
    <location>
        <begin position="35"/>
        <end position="44"/>
    </location>
</feature>
<dbReference type="PANTHER" id="PTHR12062:SF33">
    <property type="entry name" value="ALPHA-1,6-MANNOSYL-GLYCOPROTEIN 4-BETA-N-ACETYLGLUCOSAMINYLTRANSFERASE-LIKE"/>
    <property type="match status" value="1"/>
</dbReference>
<dbReference type="Proteomes" id="UP000271889">
    <property type="component" value="Unassembled WGS sequence"/>
</dbReference>
<protein>
    <recommendedName>
        <fullName evidence="2">MGAT4 A/B/C C-terminal domain-containing protein</fullName>
    </recommendedName>
</protein>
<dbReference type="OrthoDB" id="2016523at2759"/>
<organism evidence="3 4">
    <name type="scientific">Cylicostephanus goldi</name>
    <name type="common">Nematode worm</name>
    <dbReference type="NCBI Taxonomy" id="71465"/>
    <lineage>
        <taxon>Eukaryota</taxon>
        <taxon>Metazoa</taxon>
        <taxon>Ecdysozoa</taxon>
        <taxon>Nematoda</taxon>
        <taxon>Chromadorea</taxon>
        <taxon>Rhabditida</taxon>
        <taxon>Rhabditina</taxon>
        <taxon>Rhabditomorpha</taxon>
        <taxon>Strongyloidea</taxon>
        <taxon>Strongylidae</taxon>
        <taxon>Cylicostephanus</taxon>
    </lineage>
</organism>
<dbReference type="InterPro" id="IPR056576">
    <property type="entry name" value="MGAT4_A/B/C_C"/>
</dbReference>
<keyword evidence="4" id="KW-1185">Reference proteome</keyword>
<dbReference type="InterPro" id="IPR006759">
    <property type="entry name" value="Glyco_transf_54"/>
</dbReference>
<dbReference type="PANTHER" id="PTHR12062">
    <property type="entry name" value="N-ACETYLGLUCOSAMINYLTRANSFERASE VI"/>
    <property type="match status" value="1"/>
</dbReference>
<dbReference type="EMBL" id="UYRV01007382">
    <property type="protein sequence ID" value="VDK54559.1"/>
    <property type="molecule type" value="Genomic_DNA"/>
</dbReference>
<evidence type="ECO:0000259" key="2">
    <source>
        <dbReference type="Pfam" id="PF23524"/>
    </source>
</evidence>
<feature type="domain" description="MGAT4 A/B/C C-terminal" evidence="2">
    <location>
        <begin position="49"/>
        <end position="164"/>
    </location>
</feature>
<accession>A0A3P6R0D0</accession>
<feature type="region of interest" description="Disordered" evidence="1">
    <location>
        <begin position="33"/>
        <end position="55"/>
    </location>
</feature>
<dbReference type="Pfam" id="PF23524">
    <property type="entry name" value="MGAT4A_C"/>
    <property type="match status" value="1"/>
</dbReference>